<dbReference type="SUPFAM" id="SSF52172">
    <property type="entry name" value="CheY-like"/>
    <property type="match status" value="1"/>
</dbReference>
<dbReference type="Gene3D" id="1.10.510.10">
    <property type="entry name" value="Transferase(Phosphotransferase) domain 1"/>
    <property type="match status" value="1"/>
</dbReference>
<evidence type="ECO:0000256" key="3">
    <source>
        <dbReference type="ARBA" id="ARBA00022777"/>
    </source>
</evidence>
<dbReference type="PANTHER" id="PTHR43289:SF34">
    <property type="entry name" value="SERINE_THREONINE-PROTEIN KINASE YBDM-RELATED"/>
    <property type="match status" value="1"/>
</dbReference>
<keyword evidence="4" id="KW-0067">ATP-binding</keyword>
<dbReference type="GO" id="GO:0005524">
    <property type="term" value="F:ATP binding"/>
    <property type="evidence" value="ECO:0007669"/>
    <property type="project" value="UniProtKB-KW"/>
</dbReference>
<dbReference type="EMBL" id="CP036267">
    <property type="protein sequence ID" value="QDT33402.1"/>
    <property type="molecule type" value="Genomic_DNA"/>
</dbReference>
<keyword evidence="3 6" id="KW-0418">Kinase</keyword>
<dbReference type="GO" id="GO:0004674">
    <property type="term" value="F:protein serine/threonine kinase activity"/>
    <property type="evidence" value="ECO:0007669"/>
    <property type="project" value="UniProtKB-EC"/>
</dbReference>
<dbReference type="CDD" id="cd14014">
    <property type="entry name" value="STKc_PknB_like"/>
    <property type="match status" value="1"/>
</dbReference>
<keyword evidence="2" id="KW-0547">Nucleotide-binding</keyword>
<dbReference type="PROSITE" id="PS50011">
    <property type="entry name" value="PROTEIN_KINASE_DOM"/>
    <property type="match status" value="1"/>
</dbReference>
<evidence type="ECO:0000256" key="4">
    <source>
        <dbReference type="ARBA" id="ARBA00022840"/>
    </source>
</evidence>
<evidence type="ECO:0000313" key="7">
    <source>
        <dbReference type="Proteomes" id="UP000315724"/>
    </source>
</evidence>
<evidence type="ECO:0000313" key="6">
    <source>
        <dbReference type="EMBL" id="QDT33402.1"/>
    </source>
</evidence>
<dbReference type="OrthoDB" id="7806016at2"/>
<proteinExistence type="predicted"/>
<dbReference type="InterPro" id="IPR011006">
    <property type="entry name" value="CheY-like_superfamily"/>
</dbReference>
<dbReference type="PROSITE" id="PS00108">
    <property type="entry name" value="PROTEIN_KINASE_ST"/>
    <property type="match status" value="1"/>
</dbReference>
<evidence type="ECO:0000256" key="2">
    <source>
        <dbReference type="ARBA" id="ARBA00022741"/>
    </source>
</evidence>
<dbReference type="Pfam" id="PF00069">
    <property type="entry name" value="Pkinase"/>
    <property type="match status" value="1"/>
</dbReference>
<dbReference type="Gene3D" id="3.30.200.20">
    <property type="entry name" value="Phosphorylase Kinase, domain 1"/>
    <property type="match status" value="1"/>
</dbReference>
<gene>
    <name evidence="6" type="primary">prkC_10</name>
    <name evidence="6" type="ORF">Mal48_26550</name>
</gene>
<evidence type="ECO:0000256" key="1">
    <source>
        <dbReference type="ARBA" id="ARBA00022679"/>
    </source>
</evidence>
<organism evidence="6 7">
    <name type="scientific">Thalassoglobus polymorphus</name>
    <dbReference type="NCBI Taxonomy" id="2527994"/>
    <lineage>
        <taxon>Bacteria</taxon>
        <taxon>Pseudomonadati</taxon>
        <taxon>Planctomycetota</taxon>
        <taxon>Planctomycetia</taxon>
        <taxon>Planctomycetales</taxon>
        <taxon>Planctomycetaceae</taxon>
        <taxon>Thalassoglobus</taxon>
    </lineage>
</organism>
<accession>A0A517QP63</accession>
<evidence type="ECO:0000259" key="5">
    <source>
        <dbReference type="PROSITE" id="PS50011"/>
    </source>
</evidence>
<dbReference type="AlphaFoldDB" id="A0A517QP63"/>
<sequence length="477" mass="53850">MVSSTISNLENLLINTQLVSRQDIAECRSDVHGGTDEEDYFQILERKQFLTNFQISRIRKGETAGLVLGGCKLLYKNASGSFARVYRGSRIATGEMVGVKVLRDHWANDPATIQLFKHEGQVGKKLKHHNIVPIYDVDSQDGFHYITMEFVEGGNLRDFIKIRKKLDPVEACRYILDIARGLEYAINQGGITHRDMKTTNVLMSSQGVAKLIDFGLAADNSFFNRPGSPDLAQAVEYITIERNTDAPPNDPRSDLFFVGTILYELLAGEPPYPRTRDIDERKRFGRYRDIRPITSILPNLDWGVAEIVDRLLQISPAHRYQSARDLAEEVENVLKKLGHQPTPKKTSSESNGTKTILCVEHRPKRQNVLREYFSKHGFRLLLLSDIERAFNRIKNNPPDGMILFEDAIGDRAIEDFKRIVSMSRGGNLATVLVLAHESAGMADELNAMDESAKALVQPIRLRDLRKTLQKTVGMTVE</sequence>
<dbReference type="SUPFAM" id="SSF56112">
    <property type="entry name" value="Protein kinase-like (PK-like)"/>
    <property type="match status" value="1"/>
</dbReference>
<dbReference type="RefSeq" id="WP_145199639.1">
    <property type="nucleotide sequence ID" value="NZ_CP036267.1"/>
</dbReference>
<dbReference type="Gene3D" id="3.40.50.2300">
    <property type="match status" value="1"/>
</dbReference>
<dbReference type="PANTHER" id="PTHR43289">
    <property type="entry name" value="MITOGEN-ACTIVATED PROTEIN KINASE KINASE KINASE 20-RELATED"/>
    <property type="match status" value="1"/>
</dbReference>
<dbReference type="InterPro" id="IPR008271">
    <property type="entry name" value="Ser/Thr_kinase_AS"/>
</dbReference>
<dbReference type="EC" id="2.7.11.1" evidence="6"/>
<dbReference type="Proteomes" id="UP000315724">
    <property type="component" value="Chromosome"/>
</dbReference>
<keyword evidence="1 6" id="KW-0808">Transferase</keyword>
<feature type="domain" description="Protein kinase" evidence="5">
    <location>
        <begin position="71"/>
        <end position="334"/>
    </location>
</feature>
<dbReference type="InterPro" id="IPR000719">
    <property type="entry name" value="Prot_kinase_dom"/>
</dbReference>
<dbReference type="SMART" id="SM00220">
    <property type="entry name" value="S_TKc"/>
    <property type="match status" value="1"/>
</dbReference>
<keyword evidence="7" id="KW-1185">Reference proteome</keyword>
<reference evidence="6 7" key="1">
    <citation type="submission" date="2019-02" db="EMBL/GenBank/DDBJ databases">
        <title>Deep-cultivation of Planctomycetes and their phenomic and genomic characterization uncovers novel biology.</title>
        <authorList>
            <person name="Wiegand S."/>
            <person name="Jogler M."/>
            <person name="Boedeker C."/>
            <person name="Pinto D."/>
            <person name="Vollmers J."/>
            <person name="Rivas-Marin E."/>
            <person name="Kohn T."/>
            <person name="Peeters S.H."/>
            <person name="Heuer A."/>
            <person name="Rast P."/>
            <person name="Oberbeckmann S."/>
            <person name="Bunk B."/>
            <person name="Jeske O."/>
            <person name="Meyerdierks A."/>
            <person name="Storesund J.E."/>
            <person name="Kallscheuer N."/>
            <person name="Luecker S."/>
            <person name="Lage O.M."/>
            <person name="Pohl T."/>
            <person name="Merkel B.J."/>
            <person name="Hornburger P."/>
            <person name="Mueller R.-W."/>
            <person name="Bruemmer F."/>
            <person name="Labrenz M."/>
            <person name="Spormann A.M."/>
            <person name="Op den Camp H."/>
            <person name="Overmann J."/>
            <person name="Amann R."/>
            <person name="Jetten M.S.M."/>
            <person name="Mascher T."/>
            <person name="Medema M.H."/>
            <person name="Devos D.P."/>
            <person name="Kaster A.-K."/>
            <person name="Ovreas L."/>
            <person name="Rohde M."/>
            <person name="Galperin M.Y."/>
            <person name="Jogler C."/>
        </authorList>
    </citation>
    <scope>NUCLEOTIDE SEQUENCE [LARGE SCALE GENOMIC DNA]</scope>
    <source>
        <strain evidence="6 7">Mal48</strain>
    </source>
</reference>
<dbReference type="InterPro" id="IPR011009">
    <property type="entry name" value="Kinase-like_dom_sf"/>
</dbReference>
<name>A0A517QP63_9PLAN</name>
<protein>
    <submittedName>
        <fullName evidence="6">Serine/threonine-protein kinase PrkC</fullName>
        <ecNumber evidence="6">2.7.11.1</ecNumber>
    </submittedName>
</protein>
<dbReference type="KEGG" id="tpol:Mal48_26550"/>